<protein>
    <submittedName>
        <fullName evidence="2">GT4 family glycosyltransferase</fullName>
    </submittedName>
</protein>
<dbReference type="AlphaFoldDB" id="A0A5C1AJH5"/>
<dbReference type="GO" id="GO:0016757">
    <property type="term" value="F:glycosyltransferase activity"/>
    <property type="evidence" value="ECO:0007669"/>
    <property type="project" value="InterPro"/>
</dbReference>
<accession>A0A5C1AJH5</accession>
<gene>
    <name evidence="2" type="ORF">PX52LOC_05865</name>
</gene>
<dbReference type="PANTHER" id="PTHR46656:SF3">
    <property type="entry name" value="PUTATIVE-RELATED"/>
    <property type="match status" value="1"/>
</dbReference>
<name>A0A5C1AJH5_9BACT</name>
<keyword evidence="3" id="KW-1185">Reference proteome</keyword>
<dbReference type="CDD" id="cd03801">
    <property type="entry name" value="GT4_PimA-like"/>
    <property type="match status" value="1"/>
</dbReference>
<dbReference type="InterPro" id="IPR001296">
    <property type="entry name" value="Glyco_trans_1"/>
</dbReference>
<sequence>MIHLTPNLLRPLRSLGGRVKRQLRDQLRGETEETYFDLHDLSKLNTFLTAHGVPPLTTDPQEAEQGAAGAMRYILGLLASNRSISRRDPNPLSAGEGGAFAKSLVGNPFLSAVARDNIRAAFASDPAARVKRVYELREDLRGAWPLALTPKQRGEYLAWLVTFGRSDFQLTPEAAVWFLFEQDEDPSRGLAASFRLHPEWQAAVPHGLTRFGWPALKAWVQSHYQLDCRWLNRATLPPQFRPWDELLFLCHAEPQWKEQLPNGAEEILTWVKGTPRIAKCVDARWLAELQQDLADRLPTRAGVNVLGLFRYTSGLQHAVKSTVESLTSVGVRTGLRDFPVLFLREPRNKQAFDALEPFDVTILNTGIDVPVADAYHKSGLHRREGVYRVGIWWWELEELPKQWLDRGDGVDEIWAPTRFIADAMRTAFRKPVFAMGPGLELPVFDPLSKEYFGLDPQRFTFSFVFDMNSRMQRKNPLGLIDAFRRAFRPEDPVELVIKVSPPETYYKDQWLLLRDAIAATPNVKLVDRVLTRAELLGLLNAADAYVSLHRSEGFGLTCAEAMLLGKPAIATRYSGNLDFMTDDNSYLVDYRRVSLAEDIDPYPRGAIWADPDTDHAAKLMRDVFENREEARRRGERGKQDLATSLSIVAAGERMRVRLDAIRESRGR</sequence>
<proteinExistence type="predicted"/>
<dbReference type="PANTHER" id="PTHR46656">
    <property type="entry name" value="PUTATIVE-RELATED"/>
    <property type="match status" value="1"/>
</dbReference>
<dbReference type="RefSeq" id="WP_149113282.1">
    <property type="nucleotide sequence ID" value="NZ_CP042425.1"/>
</dbReference>
<dbReference type="SUPFAM" id="SSF53756">
    <property type="entry name" value="UDP-Glycosyltransferase/glycogen phosphorylase"/>
    <property type="match status" value="1"/>
</dbReference>
<dbReference type="KEGG" id="lrs:PX52LOC_05865"/>
<keyword evidence="2" id="KW-0808">Transferase</keyword>
<organism evidence="2 3">
    <name type="scientific">Limnoglobus roseus</name>
    <dbReference type="NCBI Taxonomy" id="2598579"/>
    <lineage>
        <taxon>Bacteria</taxon>
        <taxon>Pseudomonadati</taxon>
        <taxon>Planctomycetota</taxon>
        <taxon>Planctomycetia</taxon>
        <taxon>Gemmatales</taxon>
        <taxon>Gemmataceae</taxon>
        <taxon>Limnoglobus</taxon>
    </lineage>
</organism>
<dbReference type="Gene3D" id="3.40.50.2000">
    <property type="entry name" value="Glycogen Phosphorylase B"/>
    <property type="match status" value="1"/>
</dbReference>
<feature type="domain" description="Glycosyl transferase family 1" evidence="1">
    <location>
        <begin position="472"/>
        <end position="639"/>
    </location>
</feature>
<dbReference type="OrthoDB" id="276857at2"/>
<dbReference type="Pfam" id="PF00534">
    <property type="entry name" value="Glycos_transf_1"/>
    <property type="match status" value="1"/>
</dbReference>
<evidence type="ECO:0000313" key="3">
    <source>
        <dbReference type="Proteomes" id="UP000324974"/>
    </source>
</evidence>
<evidence type="ECO:0000259" key="1">
    <source>
        <dbReference type="Pfam" id="PF00534"/>
    </source>
</evidence>
<dbReference type="Proteomes" id="UP000324974">
    <property type="component" value="Chromosome"/>
</dbReference>
<reference evidence="3" key="1">
    <citation type="submission" date="2019-08" db="EMBL/GenBank/DDBJ databases">
        <title>Limnoglobus roseus gen. nov., sp. nov., a novel freshwater planctomycete with a giant genome from the family Gemmataceae.</title>
        <authorList>
            <person name="Kulichevskaya I.S."/>
            <person name="Naumoff D.G."/>
            <person name="Miroshnikov K."/>
            <person name="Ivanova A."/>
            <person name="Philippov D.A."/>
            <person name="Hakobyan A."/>
            <person name="Rijpstra I.C."/>
            <person name="Sinninghe Damste J.S."/>
            <person name="Liesack W."/>
            <person name="Dedysh S.N."/>
        </authorList>
    </citation>
    <scope>NUCLEOTIDE SEQUENCE [LARGE SCALE GENOMIC DNA]</scope>
    <source>
        <strain evidence="3">PX52</strain>
    </source>
</reference>
<evidence type="ECO:0000313" key="2">
    <source>
        <dbReference type="EMBL" id="QEL18825.1"/>
    </source>
</evidence>
<dbReference type="EMBL" id="CP042425">
    <property type="protein sequence ID" value="QEL18825.1"/>
    <property type="molecule type" value="Genomic_DNA"/>
</dbReference>